<dbReference type="EMBL" id="JBHUFV010000043">
    <property type="protein sequence ID" value="MFD1935562.1"/>
    <property type="molecule type" value="Genomic_DNA"/>
</dbReference>
<dbReference type="InterPro" id="IPR050268">
    <property type="entry name" value="NADH-dep_flavin_reductase"/>
</dbReference>
<dbReference type="SMART" id="SM00903">
    <property type="entry name" value="Flavin_Reduct"/>
    <property type="match status" value="1"/>
</dbReference>
<dbReference type="PANTHER" id="PTHR30466">
    <property type="entry name" value="FLAVIN REDUCTASE"/>
    <property type="match status" value="1"/>
</dbReference>
<feature type="domain" description="Flavin reductase like" evidence="2">
    <location>
        <begin position="25"/>
        <end position="170"/>
    </location>
</feature>
<evidence type="ECO:0000259" key="2">
    <source>
        <dbReference type="SMART" id="SM00903"/>
    </source>
</evidence>
<gene>
    <name evidence="3" type="ORF">ACFSKW_29240</name>
</gene>
<protein>
    <submittedName>
        <fullName evidence="3">Flavin reductase family protein</fullName>
        <ecNumber evidence="3">1.5.1.-</ecNumber>
    </submittedName>
</protein>
<proteinExistence type="predicted"/>
<dbReference type="Gene3D" id="2.30.110.10">
    <property type="entry name" value="Electron Transport, Fmn-binding Protein, Chain A"/>
    <property type="match status" value="1"/>
</dbReference>
<keyword evidence="4" id="KW-1185">Reference proteome</keyword>
<dbReference type="Proteomes" id="UP001597368">
    <property type="component" value="Unassembled WGS sequence"/>
</dbReference>
<dbReference type="EC" id="1.5.1.-" evidence="3"/>
<organism evidence="3 4">
    <name type="scientific">Nonomuraea mangrovi</name>
    <dbReference type="NCBI Taxonomy" id="2316207"/>
    <lineage>
        <taxon>Bacteria</taxon>
        <taxon>Bacillati</taxon>
        <taxon>Actinomycetota</taxon>
        <taxon>Actinomycetes</taxon>
        <taxon>Streptosporangiales</taxon>
        <taxon>Streptosporangiaceae</taxon>
        <taxon>Nonomuraea</taxon>
    </lineage>
</organism>
<keyword evidence="1 3" id="KW-0560">Oxidoreductase</keyword>
<dbReference type="GO" id="GO:0016491">
    <property type="term" value="F:oxidoreductase activity"/>
    <property type="evidence" value="ECO:0007669"/>
    <property type="project" value="UniProtKB-KW"/>
</dbReference>
<evidence type="ECO:0000313" key="3">
    <source>
        <dbReference type="EMBL" id="MFD1935562.1"/>
    </source>
</evidence>
<reference evidence="4" key="1">
    <citation type="journal article" date="2019" name="Int. J. Syst. Evol. Microbiol.">
        <title>The Global Catalogue of Microorganisms (GCM) 10K type strain sequencing project: providing services to taxonomists for standard genome sequencing and annotation.</title>
        <authorList>
            <consortium name="The Broad Institute Genomics Platform"/>
            <consortium name="The Broad Institute Genome Sequencing Center for Infectious Disease"/>
            <person name="Wu L."/>
            <person name="Ma J."/>
        </authorList>
    </citation>
    <scope>NUCLEOTIDE SEQUENCE [LARGE SCALE GENOMIC DNA]</scope>
    <source>
        <strain evidence="4">ICMP 6774ER</strain>
    </source>
</reference>
<accession>A0ABW4T3M3</accession>
<evidence type="ECO:0000313" key="4">
    <source>
        <dbReference type="Proteomes" id="UP001597368"/>
    </source>
</evidence>
<name>A0ABW4T3M3_9ACTN</name>
<dbReference type="SUPFAM" id="SSF50475">
    <property type="entry name" value="FMN-binding split barrel"/>
    <property type="match status" value="1"/>
</dbReference>
<dbReference type="InterPro" id="IPR002563">
    <property type="entry name" value="Flavin_Rdtase-like_dom"/>
</dbReference>
<dbReference type="PANTHER" id="PTHR30466:SF1">
    <property type="entry name" value="FMN REDUCTASE (NADH) RUTF"/>
    <property type="match status" value="1"/>
</dbReference>
<dbReference type="RefSeq" id="WP_379575677.1">
    <property type="nucleotide sequence ID" value="NZ_JBHUFV010000043.1"/>
</dbReference>
<comment type="caution">
    <text evidence="3">The sequence shown here is derived from an EMBL/GenBank/DDBJ whole genome shotgun (WGS) entry which is preliminary data.</text>
</comment>
<dbReference type="InterPro" id="IPR012349">
    <property type="entry name" value="Split_barrel_FMN-bd"/>
</dbReference>
<evidence type="ECO:0000256" key="1">
    <source>
        <dbReference type="ARBA" id="ARBA00023002"/>
    </source>
</evidence>
<sequence length="177" mass="18872">MRVVARTPSGSTVENDPADPFRLFMSSWFTGVSIVTSAGADDRPHGLTCTSLTSVALDPPTLLVCLQVGSGTLAAIEERRAFVVNLLHDGGQAAAQRFASPEPDRFSYVRWRPAPLTGLPWFAHDAFAMAECRVANSAIVGDHVIVCGTVENVVADAARPLLYGARAFHTPGPPTDR</sequence>
<dbReference type="Pfam" id="PF01613">
    <property type="entry name" value="Flavin_Reduct"/>
    <property type="match status" value="1"/>
</dbReference>